<dbReference type="Gene3D" id="3.30.70.2330">
    <property type="match status" value="1"/>
</dbReference>
<name>A0A430G2A6_9SPHN</name>
<dbReference type="EMBL" id="QQYZ01000011">
    <property type="protein sequence ID" value="RSY83100.1"/>
    <property type="molecule type" value="Genomic_DNA"/>
</dbReference>
<evidence type="ECO:0000313" key="6">
    <source>
        <dbReference type="Proteomes" id="UP000287746"/>
    </source>
</evidence>
<evidence type="ECO:0000256" key="2">
    <source>
        <dbReference type="ARBA" id="ARBA00022801"/>
    </source>
</evidence>
<dbReference type="GO" id="GO:0008270">
    <property type="term" value="F:zinc ion binding"/>
    <property type="evidence" value="ECO:0007669"/>
    <property type="project" value="InterPro"/>
</dbReference>
<evidence type="ECO:0000313" key="5">
    <source>
        <dbReference type="EMBL" id="RSY83100.1"/>
    </source>
</evidence>
<organism evidence="5 6">
    <name type="scientific">Sphingomonas koreensis</name>
    <dbReference type="NCBI Taxonomy" id="93064"/>
    <lineage>
        <taxon>Bacteria</taxon>
        <taxon>Pseudomonadati</taxon>
        <taxon>Pseudomonadota</taxon>
        <taxon>Alphaproteobacteria</taxon>
        <taxon>Sphingomonadales</taxon>
        <taxon>Sphingomonadaceae</taxon>
        <taxon>Sphingomonas</taxon>
    </lineage>
</organism>
<evidence type="ECO:0000259" key="4">
    <source>
        <dbReference type="Pfam" id="PF08797"/>
    </source>
</evidence>
<feature type="domain" description="HIRAN" evidence="4">
    <location>
        <begin position="29"/>
        <end position="90"/>
    </location>
</feature>
<gene>
    <name evidence="5" type="ORF">DAH66_12590</name>
</gene>
<dbReference type="Proteomes" id="UP000287746">
    <property type="component" value="Unassembled WGS sequence"/>
</dbReference>
<dbReference type="AlphaFoldDB" id="A0A430G2A6"/>
<evidence type="ECO:0000256" key="1">
    <source>
        <dbReference type="ARBA" id="ARBA00022723"/>
    </source>
</evidence>
<protein>
    <recommendedName>
        <fullName evidence="4">HIRAN domain-containing protein</fullName>
    </recommendedName>
</protein>
<accession>A0A430G2A6</accession>
<dbReference type="InterPro" id="IPR014905">
    <property type="entry name" value="HIRAN"/>
</dbReference>
<dbReference type="Pfam" id="PF08797">
    <property type="entry name" value="HIRAN"/>
    <property type="match status" value="1"/>
</dbReference>
<feature type="compositionally biased region" description="Basic and acidic residues" evidence="3">
    <location>
        <begin position="118"/>
        <end position="128"/>
    </location>
</feature>
<feature type="region of interest" description="Disordered" evidence="3">
    <location>
        <begin position="111"/>
        <end position="135"/>
    </location>
</feature>
<sequence length="135" mass="14826">MDERELSLAVVGIDYPNPDKGKSDRRFEMLVCEPGERVVLRLEPKNKHDELAVAVFSSRGIQLGYLTAERCGWIGSKIRAGDSYEAVFQEPAPTAAIIRIRFGGGAPTLPPARPRAVLRPEGDFHPDPDGPMWGA</sequence>
<dbReference type="GO" id="GO:0016818">
    <property type="term" value="F:hydrolase activity, acting on acid anhydrides, in phosphorus-containing anhydrides"/>
    <property type="evidence" value="ECO:0007669"/>
    <property type="project" value="InterPro"/>
</dbReference>
<dbReference type="GO" id="GO:0003676">
    <property type="term" value="F:nucleic acid binding"/>
    <property type="evidence" value="ECO:0007669"/>
    <property type="project" value="InterPro"/>
</dbReference>
<proteinExistence type="predicted"/>
<evidence type="ECO:0000256" key="3">
    <source>
        <dbReference type="SAM" id="MobiDB-lite"/>
    </source>
</evidence>
<reference evidence="5 6" key="1">
    <citation type="submission" date="2018-07" db="EMBL/GenBank/DDBJ databases">
        <title>Genomic and Epidemiologic Investigation of an Indolent Hospital Outbreak.</title>
        <authorList>
            <person name="Johnson R.C."/>
            <person name="Deming C."/>
            <person name="Conlan S."/>
            <person name="Zellmer C.J."/>
            <person name="Michelin A.V."/>
            <person name="Lee-Lin S."/>
            <person name="Thomas P.J."/>
            <person name="Park M."/>
            <person name="Weingarten R.A."/>
            <person name="Less J."/>
            <person name="Dekker J.P."/>
            <person name="Frank K.M."/>
            <person name="Musser K.A."/>
            <person name="Mcquiston J.R."/>
            <person name="Henderson D.K."/>
            <person name="Lau A.F."/>
            <person name="Palmore T.N."/>
            <person name="Segre J.A."/>
        </authorList>
    </citation>
    <scope>NUCLEOTIDE SEQUENCE [LARGE SCALE GENOMIC DNA]</scope>
    <source>
        <strain evidence="5 6">SK-CDC1_0717</strain>
    </source>
</reference>
<keyword evidence="2" id="KW-0378">Hydrolase</keyword>
<comment type="caution">
    <text evidence="5">The sequence shown here is derived from an EMBL/GenBank/DDBJ whole genome shotgun (WGS) entry which is preliminary data.</text>
</comment>
<keyword evidence="1" id="KW-0479">Metal-binding</keyword>